<protein>
    <recommendedName>
        <fullName evidence="3">L-ornithine N(5)-oxygenase</fullName>
    </recommendedName>
</protein>
<dbReference type="GeneID" id="17276154"/>
<name>A0A0D3K546_EMIH1</name>
<sequence>MEDCDLCIIGAGYAGVNALNAASKYLRRGARVFVVARQSGWGGQWVEQYDFVRLHQAYPLYTAGEREWSISGSKPWSHLASKKEILQHFEDVVEANVREKDLELVPLFQYEYGGHSVEQGGRIRLVVRSLLNGGSVTPPPVTICADKLIIATGVNVPVKRPIAFAAPVSAAVHSLCPADILSPRWHSIMKYSRDADKPIWIIGSGKAAMDVICALSLREPGWVSRFRCIAGRGTWFMDREQVDHPVDTDGNLLPVYFLEMCAMFDGKNAQAVYQELSRKGFFHSFVPDAQNFVAGIASKQEIETCRAALTERTRKGHLVDIEESADGLRMKVRSPDGQTHDYVPLERGSFLINCTDNVIEGQLDVQPIISDDGRVLNTQNPLRHSGLSAHLQTHAWFLGLLDGVWQQYIVNPPWNYHQKDTFMLQGIVGHNTRLISAVLPTEILAATKGLGHPPGLPAPTPEWLARVKECTTLIAKRHETMEKARYTDKASPFPRENKEVLGGNIGARGCG</sequence>
<accession>A0A0D3K546</accession>
<reference evidence="2" key="1">
    <citation type="journal article" date="2013" name="Nature">
        <title>Pan genome of the phytoplankton Emiliania underpins its global distribution.</title>
        <authorList>
            <person name="Read B.A."/>
            <person name="Kegel J."/>
            <person name="Klute M.J."/>
            <person name="Kuo A."/>
            <person name="Lefebvre S.C."/>
            <person name="Maumus F."/>
            <person name="Mayer C."/>
            <person name="Miller J."/>
            <person name="Monier A."/>
            <person name="Salamov A."/>
            <person name="Young J."/>
            <person name="Aguilar M."/>
            <person name="Claverie J.M."/>
            <person name="Frickenhaus S."/>
            <person name="Gonzalez K."/>
            <person name="Herman E.K."/>
            <person name="Lin Y.C."/>
            <person name="Napier J."/>
            <person name="Ogata H."/>
            <person name="Sarno A.F."/>
            <person name="Shmutz J."/>
            <person name="Schroeder D."/>
            <person name="de Vargas C."/>
            <person name="Verret F."/>
            <person name="von Dassow P."/>
            <person name="Valentin K."/>
            <person name="Van de Peer Y."/>
            <person name="Wheeler G."/>
            <person name="Dacks J.B."/>
            <person name="Delwiche C.F."/>
            <person name="Dyhrman S.T."/>
            <person name="Glockner G."/>
            <person name="John U."/>
            <person name="Richards T."/>
            <person name="Worden A.Z."/>
            <person name="Zhang X."/>
            <person name="Grigoriev I.V."/>
            <person name="Allen A.E."/>
            <person name="Bidle K."/>
            <person name="Borodovsky M."/>
            <person name="Bowler C."/>
            <person name="Brownlee C."/>
            <person name="Cock J.M."/>
            <person name="Elias M."/>
            <person name="Gladyshev V.N."/>
            <person name="Groth M."/>
            <person name="Guda C."/>
            <person name="Hadaegh A."/>
            <person name="Iglesias-Rodriguez M.D."/>
            <person name="Jenkins J."/>
            <person name="Jones B.M."/>
            <person name="Lawson T."/>
            <person name="Leese F."/>
            <person name="Lindquist E."/>
            <person name="Lobanov A."/>
            <person name="Lomsadze A."/>
            <person name="Malik S.B."/>
            <person name="Marsh M.E."/>
            <person name="Mackinder L."/>
            <person name="Mock T."/>
            <person name="Mueller-Roeber B."/>
            <person name="Pagarete A."/>
            <person name="Parker M."/>
            <person name="Probert I."/>
            <person name="Quesneville H."/>
            <person name="Raines C."/>
            <person name="Rensing S.A."/>
            <person name="Riano-Pachon D.M."/>
            <person name="Richier S."/>
            <person name="Rokitta S."/>
            <person name="Shiraiwa Y."/>
            <person name="Soanes D.M."/>
            <person name="van der Giezen M."/>
            <person name="Wahlund T.M."/>
            <person name="Williams B."/>
            <person name="Wilson W."/>
            <person name="Wolfe G."/>
            <person name="Wurch L.L."/>
        </authorList>
    </citation>
    <scope>NUCLEOTIDE SEQUENCE</scope>
</reference>
<dbReference type="Gene3D" id="3.50.50.60">
    <property type="entry name" value="FAD/NAD(P)-binding domain"/>
    <property type="match status" value="1"/>
</dbReference>
<dbReference type="RefSeq" id="XP_005783310.1">
    <property type="nucleotide sequence ID" value="XM_005783253.1"/>
</dbReference>
<dbReference type="AlphaFoldDB" id="A0A0D3K546"/>
<dbReference type="HOGENOM" id="CLU_543826_0_0_1"/>
<dbReference type="KEGG" id="ehx:EMIHUDRAFT_232290"/>
<proteinExistence type="predicted"/>
<dbReference type="SUPFAM" id="SSF51905">
    <property type="entry name" value="FAD/NAD(P)-binding domain"/>
    <property type="match status" value="1"/>
</dbReference>
<keyword evidence="2" id="KW-1185">Reference proteome</keyword>
<dbReference type="PaxDb" id="2903-EOD30881"/>
<dbReference type="InterPro" id="IPR036188">
    <property type="entry name" value="FAD/NAD-bd_sf"/>
</dbReference>
<organism evidence="1 2">
    <name type="scientific">Emiliania huxleyi (strain CCMP1516)</name>
    <dbReference type="NCBI Taxonomy" id="280463"/>
    <lineage>
        <taxon>Eukaryota</taxon>
        <taxon>Haptista</taxon>
        <taxon>Haptophyta</taxon>
        <taxon>Prymnesiophyceae</taxon>
        <taxon>Isochrysidales</taxon>
        <taxon>Noelaerhabdaceae</taxon>
        <taxon>Emiliania</taxon>
    </lineage>
</organism>
<dbReference type="EnsemblProtists" id="EOD30881">
    <property type="protein sequence ID" value="EOD30881"/>
    <property type="gene ID" value="EMIHUDRAFT_232290"/>
</dbReference>
<dbReference type="Proteomes" id="UP000013827">
    <property type="component" value="Unassembled WGS sequence"/>
</dbReference>
<evidence type="ECO:0000313" key="2">
    <source>
        <dbReference type="Proteomes" id="UP000013827"/>
    </source>
</evidence>
<evidence type="ECO:0008006" key="3">
    <source>
        <dbReference type="Google" id="ProtNLM"/>
    </source>
</evidence>
<evidence type="ECO:0000313" key="1">
    <source>
        <dbReference type="EnsemblProtists" id="EOD30881"/>
    </source>
</evidence>
<reference evidence="1" key="2">
    <citation type="submission" date="2024-10" db="UniProtKB">
        <authorList>
            <consortium name="EnsemblProtists"/>
        </authorList>
    </citation>
    <scope>IDENTIFICATION</scope>
</reference>